<dbReference type="InterPro" id="IPR042219">
    <property type="entry name" value="AAA_lid_11_sf"/>
</dbReference>
<dbReference type="Pfam" id="PF18199">
    <property type="entry name" value="Dynein_C"/>
    <property type="match status" value="2"/>
</dbReference>
<evidence type="ECO:0000256" key="10">
    <source>
        <dbReference type="ARBA" id="ARBA00023175"/>
    </source>
</evidence>
<dbReference type="Gene3D" id="1.10.8.1220">
    <property type="match status" value="1"/>
</dbReference>
<feature type="domain" description="Dynein heavy chain C-terminal" evidence="22">
    <location>
        <begin position="2472"/>
        <end position="2690"/>
    </location>
</feature>
<proteinExistence type="inferred from homology"/>
<dbReference type="InterPro" id="IPR035699">
    <property type="entry name" value="AAA_6"/>
</dbReference>
<feature type="domain" description="Dynein heavy chain ATP-binding dynein motor region" evidence="18">
    <location>
        <begin position="1699"/>
        <end position="1923"/>
    </location>
</feature>
<dbReference type="RefSeq" id="XP_005785476.1">
    <property type="nucleotide sequence ID" value="XM_005785419.1"/>
</dbReference>
<keyword evidence="24" id="KW-1185">Reference proteome</keyword>
<dbReference type="GO" id="GO:0045505">
    <property type="term" value="F:dynein intermediate chain binding"/>
    <property type="evidence" value="ECO:0007669"/>
    <property type="project" value="InterPro"/>
</dbReference>
<keyword evidence="3" id="KW-0963">Cytoplasm</keyword>
<keyword evidence="7" id="KW-0243">Dynein</keyword>
<feature type="domain" description="Dynein heavy chain AAA lid" evidence="21">
    <location>
        <begin position="2327"/>
        <end position="2465"/>
    </location>
</feature>
<dbReference type="Gene3D" id="1.10.8.710">
    <property type="match status" value="1"/>
</dbReference>
<dbReference type="FunFam" id="1.10.8.720:FF:000001">
    <property type="entry name" value="dynein heavy chain 7, axonemal"/>
    <property type="match status" value="1"/>
</dbReference>
<dbReference type="Gene3D" id="1.20.920.20">
    <property type="match status" value="1"/>
</dbReference>
<organism evidence="23 24">
    <name type="scientific">Emiliania huxleyi (strain CCMP1516)</name>
    <dbReference type="NCBI Taxonomy" id="280463"/>
    <lineage>
        <taxon>Eukaryota</taxon>
        <taxon>Haptista</taxon>
        <taxon>Haptophyta</taxon>
        <taxon>Prymnesiophyceae</taxon>
        <taxon>Isochrysidales</taxon>
        <taxon>Noelaerhabdaceae</taxon>
        <taxon>Emiliania</taxon>
    </lineage>
</organism>
<dbReference type="InterPro" id="IPR041228">
    <property type="entry name" value="Dynein_C"/>
</dbReference>
<dbReference type="InterPro" id="IPR041589">
    <property type="entry name" value="DNAH3_AAA_lid_1"/>
</dbReference>
<feature type="domain" description="Dynein heavy chain AAA 5 extension" evidence="19">
    <location>
        <begin position="539"/>
        <end position="694"/>
    </location>
</feature>
<accession>A0A0D3KBB2</accession>
<dbReference type="InterPro" id="IPR026983">
    <property type="entry name" value="DHC"/>
</dbReference>
<dbReference type="InterPro" id="IPR024317">
    <property type="entry name" value="Dynein_heavy_chain_D4_dom"/>
</dbReference>
<dbReference type="InterPro" id="IPR035706">
    <property type="entry name" value="AAA_9"/>
</dbReference>
<evidence type="ECO:0000256" key="6">
    <source>
        <dbReference type="ARBA" id="ARBA00022840"/>
    </source>
</evidence>
<dbReference type="Gene3D" id="1.10.8.720">
    <property type="entry name" value="Region D6 of dynein motor"/>
    <property type="match status" value="1"/>
</dbReference>
<keyword evidence="5" id="KW-0547">Nucleotide-binding</keyword>
<feature type="domain" description="Dynein heavy chain region D6 P-loop" evidence="14">
    <location>
        <begin position="2175"/>
        <end position="2289"/>
    </location>
</feature>
<comment type="subcellular location">
    <subcellularLocation>
        <location evidence="1">Cytoplasm</location>
        <location evidence="1">Cytoskeleton</location>
        <location evidence="1">Cilium axoneme</location>
    </subcellularLocation>
</comment>
<dbReference type="Gene3D" id="1.10.472.130">
    <property type="match status" value="1"/>
</dbReference>
<dbReference type="GO" id="GO:0030286">
    <property type="term" value="C:dynein complex"/>
    <property type="evidence" value="ECO:0007669"/>
    <property type="project" value="UniProtKB-KW"/>
</dbReference>
<feature type="domain" description="Dynein heavy chain AAA module D4" evidence="17">
    <location>
        <begin position="1054"/>
        <end position="1313"/>
    </location>
</feature>
<dbReference type="Pfam" id="PF12781">
    <property type="entry name" value="AAA_9"/>
    <property type="match status" value="1"/>
</dbReference>
<dbReference type="Gene3D" id="3.10.490.20">
    <property type="match status" value="2"/>
</dbReference>
<dbReference type="Gene3D" id="1.20.58.1120">
    <property type="match status" value="1"/>
</dbReference>
<dbReference type="OMA" id="FHDSPYA"/>
<evidence type="ECO:0000259" key="16">
    <source>
        <dbReference type="Pfam" id="PF12777"/>
    </source>
</evidence>
<dbReference type="EnsemblProtists" id="EOD33047">
    <property type="protein sequence ID" value="EOD33047"/>
    <property type="gene ID" value="EMIHUDRAFT_230030"/>
</dbReference>
<dbReference type="FunFam" id="1.10.8.710:FF:000004">
    <property type="entry name" value="Dynein axonemal heavy chain 6"/>
    <property type="match status" value="1"/>
</dbReference>
<dbReference type="FunFam" id="1.20.920.20:FF:000006">
    <property type="entry name" value="Dynein, axonemal, heavy chain 6"/>
    <property type="match status" value="1"/>
</dbReference>
<dbReference type="HOGENOM" id="CLU_000038_3_1_1"/>
<dbReference type="Gene3D" id="6.10.140.1060">
    <property type="match status" value="1"/>
</dbReference>
<dbReference type="Pfam" id="PF17852">
    <property type="entry name" value="Dynein_AAA_lid"/>
    <property type="match status" value="1"/>
</dbReference>
<dbReference type="FunFam" id="3.40.50.300:FF:002141">
    <property type="entry name" value="Dynein heavy chain"/>
    <property type="match status" value="1"/>
</dbReference>
<reference evidence="23" key="2">
    <citation type="submission" date="2024-10" db="UniProtKB">
        <authorList>
            <consortium name="EnsemblProtists"/>
        </authorList>
    </citation>
    <scope>IDENTIFICATION</scope>
</reference>
<feature type="domain" description="Dynein heavy chain coiled coil stalk" evidence="16">
    <location>
        <begin position="1327"/>
        <end position="1674"/>
    </location>
</feature>
<dbReference type="STRING" id="2903.R1DDN4"/>
<evidence type="ECO:0000259" key="15">
    <source>
        <dbReference type="Pfam" id="PF12774"/>
    </source>
</evidence>
<dbReference type="PaxDb" id="2903-EOD33047"/>
<dbReference type="Pfam" id="PF12780">
    <property type="entry name" value="AAA_8"/>
    <property type="match status" value="1"/>
</dbReference>
<dbReference type="InterPro" id="IPR043157">
    <property type="entry name" value="Dynein_AAA1S"/>
</dbReference>
<feature type="domain" description="Dynein heavy chain 3 AAA+ lid" evidence="20">
    <location>
        <begin position="911"/>
        <end position="1001"/>
    </location>
</feature>
<dbReference type="Pfam" id="PF03028">
    <property type="entry name" value="Dynein_heavy"/>
    <property type="match status" value="1"/>
</dbReference>
<evidence type="ECO:0000259" key="19">
    <source>
        <dbReference type="Pfam" id="PF17852"/>
    </source>
</evidence>
<dbReference type="GO" id="GO:0005930">
    <property type="term" value="C:axoneme"/>
    <property type="evidence" value="ECO:0007669"/>
    <property type="project" value="UniProtKB-SubCell"/>
</dbReference>
<dbReference type="InterPro" id="IPR027417">
    <property type="entry name" value="P-loop_NTPase"/>
</dbReference>
<dbReference type="Proteomes" id="UP000013827">
    <property type="component" value="Unassembled WGS sequence"/>
</dbReference>
<dbReference type="Pfam" id="PF12774">
    <property type="entry name" value="AAA_6"/>
    <property type="match status" value="1"/>
</dbReference>
<evidence type="ECO:0000256" key="1">
    <source>
        <dbReference type="ARBA" id="ARBA00004430"/>
    </source>
</evidence>
<dbReference type="Gene3D" id="3.40.50.300">
    <property type="entry name" value="P-loop containing nucleotide triphosphate hydrolases"/>
    <property type="match status" value="5"/>
</dbReference>
<dbReference type="Gene3D" id="1.20.1270.280">
    <property type="match status" value="1"/>
</dbReference>
<dbReference type="FunFam" id="1.20.920.30:FF:000005">
    <property type="entry name" value="Dynein, axonemal, heavy chain 2"/>
    <property type="match status" value="1"/>
</dbReference>
<dbReference type="SUPFAM" id="SSF52540">
    <property type="entry name" value="P-loop containing nucleoside triphosphate hydrolases"/>
    <property type="match status" value="4"/>
</dbReference>
<evidence type="ECO:0000259" key="14">
    <source>
        <dbReference type="Pfam" id="PF03028"/>
    </source>
</evidence>
<dbReference type="FunFam" id="3.40.50.300:FF:000044">
    <property type="entry name" value="Dynein heavy chain 5, axonemal"/>
    <property type="match status" value="1"/>
</dbReference>
<dbReference type="FunFam" id="3.40.50.300:FF:000362">
    <property type="entry name" value="Dynein, axonemal, heavy chain 6"/>
    <property type="match status" value="1"/>
</dbReference>
<dbReference type="InterPro" id="IPR024743">
    <property type="entry name" value="Dynein_HC_stalk"/>
</dbReference>
<dbReference type="GO" id="GO:0003341">
    <property type="term" value="P:cilium movement"/>
    <property type="evidence" value="ECO:0007669"/>
    <property type="project" value="UniProtKB-ARBA"/>
</dbReference>
<dbReference type="GO" id="GO:0051959">
    <property type="term" value="F:dynein light intermediate chain binding"/>
    <property type="evidence" value="ECO:0007669"/>
    <property type="project" value="InterPro"/>
</dbReference>
<dbReference type="GO" id="GO:0005524">
    <property type="term" value="F:ATP binding"/>
    <property type="evidence" value="ECO:0007669"/>
    <property type="project" value="UniProtKB-KW"/>
</dbReference>
<dbReference type="InterPro" id="IPR004273">
    <property type="entry name" value="Dynein_heavy_D6_P-loop"/>
</dbReference>
<evidence type="ECO:0008006" key="25">
    <source>
        <dbReference type="Google" id="ProtNLM"/>
    </source>
</evidence>
<evidence type="ECO:0000259" key="17">
    <source>
        <dbReference type="Pfam" id="PF12780"/>
    </source>
</evidence>
<dbReference type="InterPro" id="IPR041658">
    <property type="entry name" value="AAA_lid_11"/>
</dbReference>
<evidence type="ECO:0000256" key="3">
    <source>
        <dbReference type="ARBA" id="ARBA00022490"/>
    </source>
</evidence>
<keyword evidence="12" id="KW-0966">Cell projection</keyword>
<dbReference type="GeneID" id="17278318"/>
<dbReference type="Pfam" id="PF17857">
    <property type="entry name" value="AAA_lid_1"/>
    <property type="match status" value="1"/>
</dbReference>
<comment type="similarity">
    <text evidence="2">Belongs to the dynein heavy chain family.</text>
</comment>
<evidence type="ECO:0000256" key="4">
    <source>
        <dbReference type="ARBA" id="ARBA00022701"/>
    </source>
</evidence>
<feature type="coiled-coil region" evidence="13">
    <location>
        <begin position="1555"/>
        <end position="1617"/>
    </location>
</feature>
<dbReference type="KEGG" id="ehx:EMIHUDRAFT_230030"/>
<feature type="domain" description="Dynein heavy chain C-terminal" evidence="22">
    <location>
        <begin position="2698"/>
        <end position="2750"/>
    </location>
</feature>
<dbReference type="InterPro" id="IPR041466">
    <property type="entry name" value="Dynein_AAA5_ext"/>
</dbReference>
<evidence type="ECO:0000256" key="13">
    <source>
        <dbReference type="SAM" id="Coils"/>
    </source>
</evidence>
<keyword evidence="10" id="KW-0505">Motor protein</keyword>
<evidence type="ECO:0000259" key="18">
    <source>
        <dbReference type="Pfam" id="PF12781"/>
    </source>
</evidence>
<dbReference type="Pfam" id="PF12775">
    <property type="entry name" value="AAA_7"/>
    <property type="match status" value="1"/>
</dbReference>
<keyword evidence="8 13" id="KW-0175">Coiled coil</keyword>
<protein>
    <recommendedName>
        <fullName evidence="25">Dynein heavy chain</fullName>
    </recommendedName>
</protein>
<sequence>MSADADDAAIRVDKLNDFNWISQLRYYYDPVRSTDISIKMISAEVKYGFEYLGNSFRLVVTSLTDRCYRTLMGALQLNLGGAPEGPAGTGKTETTKDLAKAIAKQCVVFNCSDGLDYLAMAKFFKGLAAAGAWACFDEFNRIDLEVLSVIAQQILTIQRASTQGLKRFLFEGTDLPLDASCAVFITMNPGYAGRSELPDNLKALFRPCAMMVPDYAMIGEISLMSYGFSEARPLARKIVQTYTLCSEQLSSQDHYDYGMRAVKSVLTAAGALKRKFPEDDENLLVLRSIKDVNLPKFLSPDVPLFNGITSDLFPGITLPEPDYEEILSAAREACTELRLQPVDNFLAKVLELHEMVLVRHGLMIVGEPFAAKTSCYRVLSRALSLLAEGGSPTEVKINTPTLNPKSVPLGRLYGEFDPVSHEWSDGILAVMFRSCCDDTSGERFWMVFDGPVDAIWIESMNTVLDDNKKLCLVSGEIISMSPRMNLLFEPMDLSVASPATVSRVGMVYMEPSQLGWRPLLASWLEALPPTVSETDKTLLQDLFEWLVEPCLFFVRKSCRAPVPAQDINLVQGLMRLLLAHLDAWRVAEVDQSRPVDSAKSADVLTCYFLFSLVWSLGCVVDDDGRSKFDTFLRSLLQKELPAELDIPGAPVLQVPPSSRPAGAIKASKLFPAGKTVYDVAIDCSSGAPQWRDWMSTICAYSVPKGARFHDINVPTIESVQVGYITDVLVKHSVPLLLTGNTGTGKTILLAQRLNELPSDAFQTIQLSFSAQTEARVTQSIVDSQLDKRRKGVYGPPYGKRAVVFIDDLNMPQPEEYGAQPPIELMRQWMDHGGWYDLKELFFRQLVDLQFVAAMGPPGGGRNHVTPRYMRHFNQLWLTDYSACSLERIFSTILAWHLADFGGDVKATCSKLVACTVAVYTTISAELLPTPAKSHYTFNLRDVAKVFQGVLQSSPKTIGGADEMLCLWQHECRRVFADRLVDDADSLWFTTLLDSQLKGAFNKDLATVTGGTTALYGDFMKDDSSLYERLPGMDVLTAKMSAMLDDFNAVSKRPMSLVLFPFAVEHVCRILRILKSPFGNALLVGVGGSGRQSLTTLATAVADFSLFQIELSKNYDTTAWREDLKVLLRKAGEMGESTVFLLSDVQIKDESYVEDLNNLLNAGEVPNLFAADEVSQIAETLTPVMKQEGGADFSPSGLWRLFVQRCRANMHIVLAMSPIGEAFRNRLRKFPSLVNCCTIDWFTAWPADALHTVAHSYFRDVEMEESTREAVVKACSFFQVSVREASQEFFSELRRHNYVTPTSYLELLGAFRSLLDVKRSEVSQAKSRYDVGLEKLQQTAESVEGMQAELIELQPKLVVATKETDELMVKIEKDSADAQQVRDKVEVEEAAATAKAEEATAIKVECEAGLAEALPALEASIQALQTLKKDDITEVKGMKNPPGGVKLTMEAVCIMNEVKPEKVPAPDGKGKVDDYWGPAKKMMSDSRFLQNLMDYDKDNIKPEIIEKIRVYTNNDAFDPELIKKASKACFGLCCWVRAMEVYDRVAKDVEPKRLRLAKAEAEFAEVSGLLAEKKEALAAVEAKINELQAQFTAADEKKKDLGQQVEDCSQKLDRAQTLIGGLGGEKDRWGASSAQLGEQLFNITGDVLIASGVVSYMGPFTAVFRERVTTRWIEYCRSEQIPCSSPFSLGATLGNPVKVREWNIDGLPNDSFSIDNGIVISYARRWPLMIDPQMQANKWIKTMCAAPKTAGLVTFKPSDGDFVRSLENAVQFGKPALLENVGEDIDPVLEPVLLKQIFKSGGVDSLRIGDSTVEYNPDFRFYITSKLTNPHYLPEVSVKVTLLNFMITPEGLQDQLLGIVVAKEKPELETEKSALILEAAGNKKQLKEIEDKILQVLSESEGNILDDQTAIDVLSSSKVLSDEIAQKQVVADATAERLDRTREGYVPTAVRASTLFFCIADMAHIDPMYQYSLQWYIILFERAIDEAGQPPAGLKDAEALSQRLELLIAQNTLSVYRNVCRSLYEKDKLLFSFLMATSIMRSAGELDESEWTFFLTGGSGLIPDDAPKKPVPWLAERGWGELLRLSELDGFGPLVHAFGAKASEWEVIYESATPQREPFPAAYGSLSNFARLCVLRCLRPDKVVSMVNDFVGDRLGATFVEPPPFSLEDCYADSSPTAPLVFILSPGQDPMSQLLKFAETKGFGGRRTQAISLGQGQGPLAQRMINDALGNGGWVVLQNCHLATSWMTSLEKICEDLTPERAHVDFRLWLTSSPSKHFPVSVLQNGVKMTNEPPKGLRANLLGSFLADPISDEAFFAGDGMGENAAAWTPLVFSLAFFHGVIQERRKFGALGWNIPYEFNESDLRISVRQLRLFLTMFDDVPFEALRYCFGEANYGGRVTDDKDRRCLSALLAEPISAAAIEPGFTFSSDGVYCQPGAATHEGYLESIRALPLTQLPTAFGLHENADITKDLKETRELFDAVLSTQARAGAGGGGGGEDVLDKIAEGIASKLPPAFDLDVAGANYPVQYLESMNTVLHQELIRFNRLTSVIRSSLASLRKAIRGLVVMSSDLEALGTALVQGVRPALWMKRSFPSLKPLGSYVSDLLARLAFFQGWLDNGVPTHFWISGFFFTQAFLTGSSQNYARANAIPIDHLGFDMHVLPANHDCSVAPQEGVYVHGIFLEGARFDESSAADIADRAHYLCPLYKTSDRRGTLSTTGHSTNFVMFLKLPRLEEQPQEHWVKRGVAALCELDD</sequence>
<evidence type="ECO:0000256" key="5">
    <source>
        <dbReference type="ARBA" id="ARBA00022741"/>
    </source>
</evidence>
<dbReference type="FunFam" id="1.20.1270.280:FF:000001">
    <property type="entry name" value="dynein heavy chain 7, axonemal"/>
    <property type="match status" value="1"/>
</dbReference>
<feature type="domain" description="Dynein heavy chain hydrolytic ATP-binding dynein motor region" evidence="15">
    <location>
        <begin position="47"/>
        <end position="373"/>
    </location>
</feature>
<dbReference type="PANTHER" id="PTHR22878:SF70">
    <property type="entry name" value="DYNEIN HEAVY CHAIN 2, AXONEMAL"/>
    <property type="match status" value="1"/>
</dbReference>
<evidence type="ECO:0000313" key="24">
    <source>
        <dbReference type="Proteomes" id="UP000013827"/>
    </source>
</evidence>
<evidence type="ECO:0000259" key="22">
    <source>
        <dbReference type="Pfam" id="PF18199"/>
    </source>
</evidence>
<dbReference type="PANTHER" id="PTHR22878">
    <property type="entry name" value="DYNEIN HEAVY CHAIN 6, AXONEMAL-LIKE-RELATED"/>
    <property type="match status" value="1"/>
</dbReference>
<dbReference type="FunFam" id="3.40.50.300:FF:000353">
    <property type="entry name" value="Dynein axonemal heavy chain 1"/>
    <property type="match status" value="1"/>
</dbReference>
<evidence type="ECO:0000256" key="7">
    <source>
        <dbReference type="ARBA" id="ARBA00023017"/>
    </source>
</evidence>
<evidence type="ECO:0000256" key="12">
    <source>
        <dbReference type="ARBA" id="ARBA00023273"/>
    </source>
</evidence>
<keyword evidence="9" id="KW-0969">Cilium</keyword>
<dbReference type="FunFam" id="1.10.8.1220:FF:000001">
    <property type="entry name" value="Dynein axonemal heavy chain 5"/>
    <property type="match status" value="1"/>
</dbReference>
<dbReference type="FunFam" id="3.40.50.300:FF:000223">
    <property type="entry name" value="Dynein heavy chain 3, axonemal"/>
    <property type="match status" value="1"/>
</dbReference>
<evidence type="ECO:0000259" key="20">
    <source>
        <dbReference type="Pfam" id="PF17857"/>
    </source>
</evidence>
<evidence type="ECO:0000313" key="23">
    <source>
        <dbReference type="EnsemblProtists" id="EOD33047"/>
    </source>
</evidence>
<dbReference type="eggNOG" id="KOG3595">
    <property type="taxonomic scope" value="Eukaryota"/>
</dbReference>
<dbReference type="InterPro" id="IPR043160">
    <property type="entry name" value="Dynein_C_barrel"/>
</dbReference>
<name>A0A0D3KBB2_EMIH1</name>
<dbReference type="Gene3D" id="1.20.920.30">
    <property type="match status" value="1"/>
</dbReference>
<evidence type="ECO:0000256" key="2">
    <source>
        <dbReference type="ARBA" id="ARBA00008887"/>
    </source>
</evidence>
<evidence type="ECO:0000256" key="11">
    <source>
        <dbReference type="ARBA" id="ARBA00023212"/>
    </source>
</evidence>
<dbReference type="Pfam" id="PF18198">
    <property type="entry name" value="AAA_lid_11"/>
    <property type="match status" value="1"/>
</dbReference>
<keyword evidence="4" id="KW-0493">Microtubule</keyword>
<evidence type="ECO:0000256" key="8">
    <source>
        <dbReference type="ARBA" id="ARBA00023054"/>
    </source>
</evidence>
<evidence type="ECO:0000256" key="9">
    <source>
        <dbReference type="ARBA" id="ARBA00023069"/>
    </source>
</evidence>
<dbReference type="Pfam" id="PF12777">
    <property type="entry name" value="MT"/>
    <property type="match status" value="1"/>
</dbReference>
<evidence type="ECO:0000259" key="21">
    <source>
        <dbReference type="Pfam" id="PF18198"/>
    </source>
</evidence>
<dbReference type="GO" id="GO:0005874">
    <property type="term" value="C:microtubule"/>
    <property type="evidence" value="ECO:0007669"/>
    <property type="project" value="UniProtKB-KW"/>
</dbReference>
<dbReference type="GO" id="GO:0008569">
    <property type="term" value="F:minus-end-directed microtubule motor activity"/>
    <property type="evidence" value="ECO:0007669"/>
    <property type="project" value="InterPro"/>
</dbReference>
<reference evidence="24" key="1">
    <citation type="journal article" date="2013" name="Nature">
        <title>Pan genome of the phytoplankton Emiliania underpins its global distribution.</title>
        <authorList>
            <person name="Read B.A."/>
            <person name="Kegel J."/>
            <person name="Klute M.J."/>
            <person name="Kuo A."/>
            <person name="Lefebvre S.C."/>
            <person name="Maumus F."/>
            <person name="Mayer C."/>
            <person name="Miller J."/>
            <person name="Monier A."/>
            <person name="Salamov A."/>
            <person name="Young J."/>
            <person name="Aguilar M."/>
            <person name="Claverie J.M."/>
            <person name="Frickenhaus S."/>
            <person name="Gonzalez K."/>
            <person name="Herman E.K."/>
            <person name="Lin Y.C."/>
            <person name="Napier J."/>
            <person name="Ogata H."/>
            <person name="Sarno A.F."/>
            <person name="Shmutz J."/>
            <person name="Schroeder D."/>
            <person name="de Vargas C."/>
            <person name="Verret F."/>
            <person name="von Dassow P."/>
            <person name="Valentin K."/>
            <person name="Van de Peer Y."/>
            <person name="Wheeler G."/>
            <person name="Dacks J.B."/>
            <person name="Delwiche C.F."/>
            <person name="Dyhrman S.T."/>
            <person name="Glockner G."/>
            <person name="John U."/>
            <person name="Richards T."/>
            <person name="Worden A.Z."/>
            <person name="Zhang X."/>
            <person name="Grigoriev I.V."/>
            <person name="Allen A.E."/>
            <person name="Bidle K."/>
            <person name="Borodovsky M."/>
            <person name="Bowler C."/>
            <person name="Brownlee C."/>
            <person name="Cock J.M."/>
            <person name="Elias M."/>
            <person name="Gladyshev V.N."/>
            <person name="Groth M."/>
            <person name="Guda C."/>
            <person name="Hadaegh A."/>
            <person name="Iglesias-Rodriguez M.D."/>
            <person name="Jenkins J."/>
            <person name="Jones B.M."/>
            <person name="Lawson T."/>
            <person name="Leese F."/>
            <person name="Lindquist E."/>
            <person name="Lobanov A."/>
            <person name="Lomsadze A."/>
            <person name="Malik S.B."/>
            <person name="Marsh M.E."/>
            <person name="Mackinder L."/>
            <person name="Mock T."/>
            <person name="Mueller-Roeber B."/>
            <person name="Pagarete A."/>
            <person name="Parker M."/>
            <person name="Probert I."/>
            <person name="Quesneville H."/>
            <person name="Raines C."/>
            <person name="Rensing S.A."/>
            <person name="Riano-Pachon D.M."/>
            <person name="Richier S."/>
            <person name="Rokitta S."/>
            <person name="Shiraiwa Y."/>
            <person name="Soanes D.M."/>
            <person name="van der Giezen M."/>
            <person name="Wahlund T.M."/>
            <person name="Williams B."/>
            <person name="Wilson W."/>
            <person name="Wolfe G."/>
            <person name="Wurch L.L."/>
        </authorList>
    </citation>
    <scope>NUCLEOTIDE SEQUENCE</scope>
</reference>
<keyword evidence="6" id="KW-0067">ATP-binding</keyword>
<keyword evidence="11" id="KW-0206">Cytoskeleton</keyword>